<comment type="similarity">
    <text evidence="1">Belongs to the WD repeat ATG16 family.</text>
</comment>
<accession>A0A6P7S9R7</accession>
<evidence type="ECO:0000256" key="4">
    <source>
        <dbReference type="PROSITE-ProRule" id="PRU00221"/>
    </source>
</evidence>
<dbReference type="Pfam" id="PF00400">
    <property type="entry name" value="WD40"/>
    <property type="match status" value="5"/>
</dbReference>
<evidence type="ECO:0000313" key="7">
    <source>
        <dbReference type="Proteomes" id="UP000515154"/>
    </source>
</evidence>
<dbReference type="PANTHER" id="PTHR19878:SF8">
    <property type="entry name" value="AUTOPHAGY-RELATED 16, ISOFORM F"/>
    <property type="match status" value="1"/>
</dbReference>
<dbReference type="AlphaFoldDB" id="A0A6P7S9R7"/>
<organism evidence="7 9">
    <name type="scientific">Octopus sinensis</name>
    <name type="common">East Asian common octopus</name>
    <dbReference type="NCBI Taxonomy" id="2607531"/>
    <lineage>
        <taxon>Eukaryota</taxon>
        <taxon>Metazoa</taxon>
        <taxon>Spiralia</taxon>
        <taxon>Lophotrochozoa</taxon>
        <taxon>Mollusca</taxon>
        <taxon>Cephalopoda</taxon>
        <taxon>Coleoidea</taxon>
        <taxon>Octopodiformes</taxon>
        <taxon>Octopoda</taxon>
        <taxon>Incirrata</taxon>
        <taxon>Octopodidae</taxon>
        <taxon>Octopus</taxon>
    </lineage>
</organism>
<dbReference type="InterPro" id="IPR013923">
    <property type="entry name" value="Autophagy-rel_prot_16_dom"/>
</dbReference>
<dbReference type="RefSeq" id="XP_029634785.1">
    <property type="nucleotide sequence ID" value="XM_029778925.2"/>
</dbReference>
<dbReference type="KEGG" id="osn:115210363"/>
<dbReference type="PANTHER" id="PTHR19878">
    <property type="entry name" value="AUTOPHAGY PROTEIN 16-LIKE"/>
    <property type="match status" value="1"/>
</dbReference>
<feature type="repeat" description="WD" evidence="4">
    <location>
        <begin position="291"/>
        <end position="332"/>
    </location>
</feature>
<dbReference type="Pfam" id="PF08614">
    <property type="entry name" value="ATG16"/>
    <property type="match status" value="1"/>
</dbReference>
<dbReference type="GO" id="GO:0000045">
    <property type="term" value="P:autophagosome assembly"/>
    <property type="evidence" value="ECO:0007669"/>
    <property type="project" value="InterPro"/>
</dbReference>
<dbReference type="PRINTS" id="PR00320">
    <property type="entry name" value="GPROTEINBRPT"/>
</dbReference>
<name>A0A6P7S9R7_9MOLL</name>
<dbReference type="GO" id="GO:0034274">
    <property type="term" value="C:Atg12-Atg5-Atg16 complex"/>
    <property type="evidence" value="ECO:0007669"/>
    <property type="project" value="TreeGrafter"/>
</dbReference>
<dbReference type="Gene3D" id="1.20.5.170">
    <property type="match status" value="1"/>
</dbReference>
<keyword evidence="2 4" id="KW-0853">WD repeat</keyword>
<proteinExistence type="inferred from homology"/>
<dbReference type="InterPro" id="IPR020472">
    <property type="entry name" value="WD40_PAC1"/>
</dbReference>
<dbReference type="CDD" id="cd22887">
    <property type="entry name" value="Atg16_CCD"/>
    <property type="match status" value="1"/>
</dbReference>
<evidence type="ECO:0000256" key="3">
    <source>
        <dbReference type="ARBA" id="ARBA00022737"/>
    </source>
</evidence>
<feature type="coiled-coil region" evidence="5">
    <location>
        <begin position="42"/>
        <end position="69"/>
    </location>
</feature>
<dbReference type="SUPFAM" id="SSF50978">
    <property type="entry name" value="WD40 repeat-like"/>
    <property type="match status" value="1"/>
</dbReference>
<feature type="coiled-coil region" evidence="5">
    <location>
        <begin position="98"/>
        <end position="217"/>
    </location>
</feature>
<evidence type="ECO:0000313" key="8">
    <source>
        <dbReference type="RefSeq" id="XP_029634785.1"/>
    </source>
</evidence>
<protein>
    <submittedName>
        <fullName evidence="8">Autophagy-related protein 16-1 isoform X1</fullName>
    </submittedName>
    <submittedName>
        <fullName evidence="9">Autophagy-related protein 16-1 isoform X2</fullName>
    </submittedName>
</protein>
<dbReference type="GO" id="GO:0034045">
    <property type="term" value="C:phagophore assembly site membrane"/>
    <property type="evidence" value="ECO:0007669"/>
    <property type="project" value="TreeGrafter"/>
</dbReference>
<dbReference type="RefSeq" id="XP_029634786.1">
    <property type="nucleotide sequence ID" value="XM_029778926.2"/>
</dbReference>
<dbReference type="Proteomes" id="UP000515154">
    <property type="component" value="Linkage group LG4"/>
</dbReference>
<keyword evidence="7" id="KW-1185">Reference proteome</keyword>
<feature type="repeat" description="WD" evidence="4">
    <location>
        <begin position="548"/>
        <end position="582"/>
    </location>
</feature>
<dbReference type="InterPro" id="IPR036322">
    <property type="entry name" value="WD40_repeat_dom_sf"/>
</dbReference>
<evidence type="ECO:0000259" key="6">
    <source>
        <dbReference type="Pfam" id="PF08614"/>
    </source>
</evidence>
<feature type="repeat" description="WD" evidence="4">
    <location>
        <begin position="377"/>
        <end position="418"/>
    </location>
</feature>
<evidence type="ECO:0000256" key="5">
    <source>
        <dbReference type="SAM" id="Coils"/>
    </source>
</evidence>
<dbReference type="PROSITE" id="PS50294">
    <property type="entry name" value="WD_REPEATS_REGION"/>
    <property type="match status" value="3"/>
</dbReference>
<dbReference type="InterPro" id="IPR015943">
    <property type="entry name" value="WD40/YVTN_repeat-like_dom_sf"/>
</dbReference>
<reference evidence="8 9" key="1">
    <citation type="submission" date="2025-08" db="UniProtKB">
        <authorList>
            <consortium name="RefSeq"/>
        </authorList>
    </citation>
    <scope>IDENTIFICATION</scope>
</reference>
<sequence>MASNSGVGWRGEIWAHLRGRNKRQAQNFSSLIQSHNKLFESSTTLVIKNEQLKVEAAKLKEENISLHIRGDASGDKNQISDQKLFKKQEELTESHRQIAEHALQIVNLNNALQEKEKQLQSVQAKILEVEAMNGGLRSANKNLEQTILELEATNQMLKDEHQALQLAFTALEEKYRKCQEDNRDLVERWMQQKSKDADKLNEENDKILRKRQAKIKEDLAEAAKEPVQIIPENDSPLIPVCGQANLPAISIPTRILTKLHYGYLPSSYNYPRPSQRYESINMYFDENYFHFDAHESEVFAVKWNNTGTQFATGGSDRKIKLWEVINGKCENKGILQGSNAGITCIEFDIEERLVLGASNDFASRVWSLADHRLRHTLTGHSGKVLAAKFFGDTVKVVSGSNDRTLKIWDLVSRACIRTIFAGSSCNDLVTHQGTSIISGHFDKKVRFWDNRTSGDGVVKEVSLGGRVTSLDLSIDGNQILCCTRDDSLKILDLRTCSVLATLNADEFKVSCDWSRAVFSPDSGYAVAGSQEGSLYVWDTQKHTLDKVLKGHDNAVIACSWNPTGSSIVSCEKHRKVILWSDF</sequence>
<dbReference type="PROSITE" id="PS00678">
    <property type="entry name" value="WD_REPEATS_1"/>
    <property type="match status" value="1"/>
</dbReference>
<dbReference type="GO" id="GO:0043495">
    <property type="term" value="F:protein-membrane adaptor activity"/>
    <property type="evidence" value="ECO:0007669"/>
    <property type="project" value="TreeGrafter"/>
</dbReference>
<dbReference type="Gene3D" id="2.130.10.10">
    <property type="entry name" value="YVTN repeat-like/Quinoprotein amine dehydrogenase"/>
    <property type="match status" value="2"/>
</dbReference>
<keyword evidence="5" id="KW-0175">Coiled coil</keyword>
<dbReference type="InterPro" id="IPR045160">
    <property type="entry name" value="ATG16"/>
</dbReference>
<dbReference type="GO" id="GO:0000421">
    <property type="term" value="C:autophagosome membrane"/>
    <property type="evidence" value="ECO:0007669"/>
    <property type="project" value="TreeGrafter"/>
</dbReference>
<feature type="repeat" description="WD" evidence="4">
    <location>
        <begin position="335"/>
        <end position="376"/>
    </location>
</feature>
<dbReference type="CDD" id="cd00200">
    <property type="entry name" value="WD40"/>
    <property type="match status" value="1"/>
</dbReference>
<dbReference type="InterPro" id="IPR019775">
    <property type="entry name" value="WD40_repeat_CS"/>
</dbReference>
<feature type="repeat" description="WD" evidence="4">
    <location>
        <begin position="518"/>
        <end position="547"/>
    </location>
</feature>
<feature type="domain" description="Autophagy-related protein 16" evidence="6">
    <location>
        <begin position="12"/>
        <end position="201"/>
    </location>
</feature>
<evidence type="ECO:0000313" key="9">
    <source>
        <dbReference type="RefSeq" id="XP_029634786.1"/>
    </source>
</evidence>
<dbReference type="PROSITE" id="PS50082">
    <property type="entry name" value="WD_REPEATS_2"/>
    <property type="match status" value="5"/>
</dbReference>
<keyword evidence="3" id="KW-0677">Repeat</keyword>
<dbReference type="SMART" id="SM00320">
    <property type="entry name" value="WD40"/>
    <property type="match status" value="7"/>
</dbReference>
<evidence type="ECO:0000256" key="1">
    <source>
        <dbReference type="ARBA" id="ARBA00009271"/>
    </source>
</evidence>
<gene>
    <name evidence="8 9" type="primary">LOC115210363</name>
</gene>
<evidence type="ECO:0000256" key="2">
    <source>
        <dbReference type="ARBA" id="ARBA00022574"/>
    </source>
</evidence>
<dbReference type="InterPro" id="IPR001680">
    <property type="entry name" value="WD40_rpt"/>
</dbReference>